<dbReference type="Proteomes" id="UP000230821">
    <property type="component" value="Unassembled WGS sequence"/>
</dbReference>
<dbReference type="EMBL" id="PDSK01000029">
    <property type="protein sequence ID" value="PIE35952.1"/>
    <property type="molecule type" value="Genomic_DNA"/>
</dbReference>
<name>A0A2G6KLN8_9BACT</name>
<accession>A0A2G6KLN8</accession>
<reference evidence="1 2" key="1">
    <citation type="submission" date="2017-10" db="EMBL/GenBank/DDBJ databases">
        <title>Novel microbial diversity and functional potential in the marine mammal oral microbiome.</title>
        <authorList>
            <person name="Dudek N.K."/>
            <person name="Sun C.L."/>
            <person name="Burstein D."/>
            <person name="Kantor R.S."/>
            <person name="Aliaga Goltsman D.S."/>
            <person name="Bik E.M."/>
            <person name="Thomas B.C."/>
            <person name="Banfield J.F."/>
            <person name="Relman D.A."/>
        </authorList>
    </citation>
    <scope>NUCLEOTIDE SEQUENCE [LARGE SCALE GENOMIC DNA]</scope>
    <source>
        <strain evidence="1">DOLJORAL78_47_16</strain>
    </source>
</reference>
<sequence length="98" mass="10871">MKKEYALLISVVLSDLISGNLHAFEFKEGWTVINIPGFISQGYLHNTNNNYYTGTKDGWNSAPTIPSSLPIKVIRMAQAQVSPLMEDQTTLPGKKNLC</sequence>
<comment type="caution">
    <text evidence="1">The sequence shown here is derived from an EMBL/GenBank/DDBJ whole genome shotgun (WGS) entry which is preliminary data.</text>
</comment>
<gene>
    <name evidence="1" type="ORF">CSA56_02180</name>
</gene>
<dbReference type="AlphaFoldDB" id="A0A2G6KLN8"/>
<protein>
    <submittedName>
        <fullName evidence="1">Uncharacterized protein</fullName>
    </submittedName>
</protein>
<organism evidence="1 2">
    <name type="scientific">candidate division KSB3 bacterium</name>
    <dbReference type="NCBI Taxonomy" id="2044937"/>
    <lineage>
        <taxon>Bacteria</taxon>
        <taxon>candidate division KSB3</taxon>
    </lineage>
</organism>
<proteinExistence type="predicted"/>
<evidence type="ECO:0000313" key="2">
    <source>
        <dbReference type="Proteomes" id="UP000230821"/>
    </source>
</evidence>
<evidence type="ECO:0000313" key="1">
    <source>
        <dbReference type="EMBL" id="PIE35952.1"/>
    </source>
</evidence>